<accession>A0A423VCW6</accession>
<protein>
    <submittedName>
        <fullName evidence="2">Uncharacterized protein</fullName>
    </submittedName>
</protein>
<reference evidence="2 3" key="1">
    <citation type="submission" date="2015-09" db="EMBL/GenBank/DDBJ databases">
        <title>Host preference determinants of Valsa canker pathogens revealed by comparative genomics.</title>
        <authorList>
            <person name="Yin Z."/>
            <person name="Huang L."/>
        </authorList>
    </citation>
    <scope>NUCLEOTIDE SEQUENCE [LARGE SCALE GENOMIC DNA]</scope>
    <source>
        <strain evidence="2 3">YSFL</strain>
    </source>
</reference>
<gene>
    <name evidence="2" type="ORF">VSDG_09515</name>
</gene>
<feature type="compositionally biased region" description="Basic and acidic residues" evidence="1">
    <location>
        <begin position="71"/>
        <end position="82"/>
    </location>
</feature>
<feature type="region of interest" description="Disordered" evidence="1">
    <location>
        <begin position="60"/>
        <end position="86"/>
    </location>
</feature>
<dbReference type="EMBL" id="LJZO01000064">
    <property type="protein sequence ID" value="ROV88680.1"/>
    <property type="molecule type" value="Genomic_DNA"/>
</dbReference>
<keyword evidence="3" id="KW-1185">Reference proteome</keyword>
<evidence type="ECO:0000313" key="2">
    <source>
        <dbReference type="EMBL" id="ROV88680.1"/>
    </source>
</evidence>
<evidence type="ECO:0000313" key="3">
    <source>
        <dbReference type="Proteomes" id="UP000284375"/>
    </source>
</evidence>
<comment type="caution">
    <text evidence="2">The sequence shown here is derived from an EMBL/GenBank/DDBJ whole genome shotgun (WGS) entry which is preliminary data.</text>
</comment>
<proteinExistence type="predicted"/>
<organism evidence="2 3">
    <name type="scientific">Cytospora chrysosperma</name>
    <name type="common">Cytospora canker fungus</name>
    <name type="synonym">Sphaeria chrysosperma</name>
    <dbReference type="NCBI Taxonomy" id="252740"/>
    <lineage>
        <taxon>Eukaryota</taxon>
        <taxon>Fungi</taxon>
        <taxon>Dikarya</taxon>
        <taxon>Ascomycota</taxon>
        <taxon>Pezizomycotina</taxon>
        <taxon>Sordariomycetes</taxon>
        <taxon>Sordariomycetidae</taxon>
        <taxon>Diaporthales</taxon>
        <taxon>Cytosporaceae</taxon>
        <taxon>Cytospora</taxon>
    </lineage>
</organism>
<feature type="compositionally biased region" description="Acidic residues" evidence="1">
    <location>
        <begin position="61"/>
        <end position="70"/>
    </location>
</feature>
<dbReference type="AlphaFoldDB" id="A0A423VCW6"/>
<evidence type="ECO:0000256" key="1">
    <source>
        <dbReference type="SAM" id="MobiDB-lite"/>
    </source>
</evidence>
<dbReference type="Proteomes" id="UP000284375">
    <property type="component" value="Unassembled WGS sequence"/>
</dbReference>
<name>A0A423VCW6_CYTCH</name>
<sequence>MLEWVDLKLYSTLDIDREPRPDTPDPALIYISGYEAAALWSPAFERATATVVGAVICQPGGEEEEEEEKESNEQSQREEPGQHAKQKTWHILKSSSCIHYYLDGSGSSHAMSHPRGLLRGLYRGSLLQTAQELFWGLYLPVHEQVQKHVTANIKWNIIRAQLGRVTVRPDKQHPEECYFFTYQAERDRIGDPEQNTQGMAAPVDIGERGLGTTRSQGMSQVLLSSPPLSTPVPGHHGISIFGDVHEASSLPTLVNTSSTQLGSSPASQRQPFIVSSKTSISPVGTGTGTGTCISPDIGFVLIACEHSLSCSTRITSSLKGD</sequence>